<dbReference type="GO" id="GO:0022625">
    <property type="term" value="C:cytosolic large ribosomal subunit"/>
    <property type="evidence" value="ECO:0007669"/>
    <property type="project" value="TreeGrafter"/>
</dbReference>
<dbReference type="FunFam" id="3.30.420.100:FF:000001">
    <property type="entry name" value="50S ribosomal protein L18"/>
    <property type="match status" value="1"/>
</dbReference>
<dbReference type="PANTHER" id="PTHR12899">
    <property type="entry name" value="39S RIBOSOMAL PROTEIN L18, MITOCHONDRIAL"/>
    <property type="match status" value="1"/>
</dbReference>
<evidence type="ECO:0000256" key="2">
    <source>
        <dbReference type="ARBA" id="ARBA00022730"/>
    </source>
</evidence>
<dbReference type="InterPro" id="IPR057268">
    <property type="entry name" value="Ribosomal_L18"/>
</dbReference>
<comment type="caution">
    <text evidence="8">The sequence shown here is derived from an EMBL/GenBank/DDBJ whole genome shotgun (WGS) entry which is preliminary data.</text>
</comment>
<keyword evidence="3" id="KW-0694">RNA-binding</keyword>
<organism evidence="8 9">
    <name type="scientific">Neptuniibacter caesariensis</name>
    <dbReference type="NCBI Taxonomy" id="207954"/>
    <lineage>
        <taxon>Bacteria</taxon>
        <taxon>Pseudomonadati</taxon>
        <taxon>Pseudomonadota</taxon>
        <taxon>Gammaproteobacteria</taxon>
        <taxon>Oceanospirillales</taxon>
        <taxon>Oceanospirillaceae</taxon>
        <taxon>Neptuniibacter</taxon>
    </lineage>
</organism>
<dbReference type="Proteomes" id="UP000002171">
    <property type="component" value="Unassembled WGS sequence"/>
</dbReference>
<feature type="non-terminal residue" evidence="8">
    <location>
        <position position="100"/>
    </location>
</feature>
<dbReference type="GO" id="GO:0008097">
    <property type="term" value="F:5S rRNA binding"/>
    <property type="evidence" value="ECO:0007669"/>
    <property type="project" value="TreeGrafter"/>
</dbReference>
<dbReference type="PANTHER" id="PTHR12899:SF3">
    <property type="entry name" value="LARGE RIBOSOMAL SUBUNIT PROTEIN UL18M"/>
    <property type="match status" value="1"/>
</dbReference>
<evidence type="ECO:0000256" key="1">
    <source>
        <dbReference type="ARBA" id="ARBA00007116"/>
    </source>
</evidence>
<reference evidence="8 9" key="1">
    <citation type="submission" date="2006-02" db="EMBL/GenBank/DDBJ databases">
        <authorList>
            <person name="Pinhassi J."/>
            <person name="Pedros-Alio C."/>
            <person name="Ferriera S."/>
            <person name="Johnson J."/>
            <person name="Kravitz S."/>
            <person name="Halpern A."/>
            <person name="Remington K."/>
            <person name="Beeson K."/>
            <person name="Tran B."/>
            <person name="Rogers Y.-H."/>
            <person name="Friedman R."/>
            <person name="Venter J.C."/>
        </authorList>
    </citation>
    <scope>NUCLEOTIDE SEQUENCE [LARGE SCALE GENOMIC DNA]</scope>
    <source>
        <strain evidence="8 9">MED92</strain>
    </source>
</reference>
<comment type="similarity">
    <text evidence="1">Belongs to the universal ribosomal protein uL18 family.</text>
</comment>
<dbReference type="SUPFAM" id="SSF53137">
    <property type="entry name" value="Translational machinery components"/>
    <property type="match status" value="1"/>
</dbReference>
<dbReference type="EMBL" id="AAOW01000051">
    <property type="protein sequence ID" value="EAR59463.1"/>
    <property type="molecule type" value="Genomic_DNA"/>
</dbReference>
<dbReference type="InterPro" id="IPR005484">
    <property type="entry name" value="Ribosomal_uL18_bac/plant/anim"/>
</dbReference>
<evidence type="ECO:0000256" key="6">
    <source>
        <dbReference type="ARBA" id="ARBA00035197"/>
    </source>
</evidence>
<dbReference type="NCBIfam" id="TIGR00060">
    <property type="entry name" value="L18_bact"/>
    <property type="match status" value="1"/>
</dbReference>
<sequence length="100" mass="10898">MNAKKQSRIRRARRSRLKMRELGATRLCVTRTPRHIYAQVISADGAKVLAAASTVEKDLREATGGNIDAAVKVGTLIAQRATEAGVTEVAFDRAGYQYHG</sequence>
<dbReference type="AlphaFoldDB" id="A0A7U8C0V6"/>
<dbReference type="Pfam" id="PF00861">
    <property type="entry name" value="Ribosomal_L18p"/>
    <property type="match status" value="1"/>
</dbReference>
<dbReference type="InterPro" id="IPR004389">
    <property type="entry name" value="Ribosomal_uL18_bac-type"/>
</dbReference>
<keyword evidence="2" id="KW-0699">rRNA-binding</keyword>
<accession>A0A7U8C0V6</accession>
<protein>
    <recommendedName>
        <fullName evidence="6">Large ribosomal subunit protein uL18</fullName>
    </recommendedName>
    <alternativeName>
        <fullName evidence="7">50S ribosomal protein L18</fullName>
    </alternativeName>
</protein>
<keyword evidence="4 8" id="KW-0689">Ribosomal protein</keyword>
<evidence type="ECO:0000256" key="3">
    <source>
        <dbReference type="ARBA" id="ARBA00022884"/>
    </source>
</evidence>
<evidence type="ECO:0000313" key="8">
    <source>
        <dbReference type="EMBL" id="EAR59463.1"/>
    </source>
</evidence>
<evidence type="ECO:0000256" key="7">
    <source>
        <dbReference type="ARBA" id="ARBA00035496"/>
    </source>
</evidence>
<dbReference type="OrthoDB" id="9810939at2"/>
<keyword evidence="9" id="KW-1185">Reference proteome</keyword>
<keyword evidence="5" id="KW-0687">Ribonucleoprotein</keyword>
<dbReference type="GO" id="GO:0003735">
    <property type="term" value="F:structural constituent of ribosome"/>
    <property type="evidence" value="ECO:0007669"/>
    <property type="project" value="InterPro"/>
</dbReference>
<proteinExistence type="inferred from homology"/>
<dbReference type="CDD" id="cd00432">
    <property type="entry name" value="Ribosomal_L18_L5e"/>
    <property type="match status" value="1"/>
</dbReference>
<gene>
    <name evidence="8" type="ORF">MED92_18443</name>
</gene>
<name>A0A7U8C0V6_NEPCE</name>
<dbReference type="Gene3D" id="3.30.420.100">
    <property type="match status" value="1"/>
</dbReference>
<dbReference type="GO" id="GO:0006412">
    <property type="term" value="P:translation"/>
    <property type="evidence" value="ECO:0007669"/>
    <property type="project" value="InterPro"/>
</dbReference>
<dbReference type="RefSeq" id="WP_007021366.1">
    <property type="nucleotide sequence ID" value="NZ_CH724125.1"/>
</dbReference>
<evidence type="ECO:0000313" key="9">
    <source>
        <dbReference type="Proteomes" id="UP000002171"/>
    </source>
</evidence>
<evidence type="ECO:0000256" key="4">
    <source>
        <dbReference type="ARBA" id="ARBA00022980"/>
    </source>
</evidence>
<evidence type="ECO:0000256" key="5">
    <source>
        <dbReference type="ARBA" id="ARBA00023274"/>
    </source>
</evidence>